<accession>A0A0E0HHH9</accession>
<dbReference type="Pfam" id="PF12146">
    <property type="entry name" value="Hydrolase_4"/>
    <property type="match status" value="1"/>
</dbReference>
<organism evidence="2">
    <name type="scientific">Oryza nivara</name>
    <name type="common">Indian wild rice</name>
    <name type="synonym">Oryza sativa f. spontanea</name>
    <dbReference type="NCBI Taxonomy" id="4536"/>
    <lineage>
        <taxon>Eukaryota</taxon>
        <taxon>Viridiplantae</taxon>
        <taxon>Streptophyta</taxon>
        <taxon>Embryophyta</taxon>
        <taxon>Tracheophyta</taxon>
        <taxon>Spermatophyta</taxon>
        <taxon>Magnoliopsida</taxon>
        <taxon>Liliopsida</taxon>
        <taxon>Poales</taxon>
        <taxon>Poaceae</taxon>
        <taxon>BOP clade</taxon>
        <taxon>Oryzoideae</taxon>
        <taxon>Oryzeae</taxon>
        <taxon>Oryzinae</taxon>
        <taxon>Oryza</taxon>
    </lineage>
</organism>
<dbReference type="AlphaFoldDB" id="A0A0E0HHH9"/>
<name>A0A0E0HHH9_ORYNI</name>
<dbReference type="STRING" id="4536.A0A0E0HHH9"/>
<dbReference type="InterPro" id="IPR000073">
    <property type="entry name" value="AB_hydrolase_1"/>
</dbReference>
<protein>
    <recommendedName>
        <fullName evidence="1">Serine aminopeptidase S33 domain-containing protein</fullName>
    </recommendedName>
</protein>
<dbReference type="PRINTS" id="PR00111">
    <property type="entry name" value="ABHYDROLASE"/>
</dbReference>
<evidence type="ECO:0000259" key="1">
    <source>
        <dbReference type="Pfam" id="PF12146"/>
    </source>
</evidence>
<dbReference type="PANTHER" id="PTHR42886">
    <property type="entry name" value="RE40534P-RELATED"/>
    <property type="match status" value="1"/>
</dbReference>
<feature type="domain" description="Serine aminopeptidase S33" evidence="1">
    <location>
        <begin position="49"/>
        <end position="280"/>
    </location>
</feature>
<proteinExistence type="predicted"/>
<dbReference type="InterPro" id="IPR022742">
    <property type="entry name" value="Hydrolase_4"/>
</dbReference>
<dbReference type="PANTHER" id="PTHR42886:SF38">
    <property type="entry name" value="ALPHA_BETA-HYDROLASES SUPERFAMILY PROTEIN"/>
    <property type="match status" value="1"/>
</dbReference>
<dbReference type="EnsemblPlants" id="ONIVA05G25230.1">
    <property type="protein sequence ID" value="ONIVA05G25230.1"/>
    <property type="gene ID" value="ONIVA05G25230"/>
</dbReference>
<evidence type="ECO:0000313" key="2">
    <source>
        <dbReference type="EnsemblPlants" id="ONIVA05G25230.1"/>
    </source>
</evidence>
<dbReference type="Gramene" id="ONIVA05G25230.1">
    <property type="protein sequence ID" value="ONIVA05G25230.1"/>
    <property type="gene ID" value="ONIVA05G25230"/>
</dbReference>
<reference evidence="2" key="1">
    <citation type="submission" date="2015-04" db="UniProtKB">
        <authorList>
            <consortium name="EnsemblPlants"/>
        </authorList>
    </citation>
    <scope>IDENTIFICATION</scope>
    <source>
        <strain evidence="2">SL10</strain>
    </source>
</reference>
<dbReference type="Gene3D" id="3.40.50.1820">
    <property type="entry name" value="alpha/beta hydrolase"/>
    <property type="match status" value="1"/>
</dbReference>
<dbReference type="HOGENOM" id="CLU_048353_0_0_1"/>
<evidence type="ECO:0000313" key="3">
    <source>
        <dbReference type="Proteomes" id="UP000006591"/>
    </source>
</evidence>
<keyword evidence="3" id="KW-1185">Reference proteome</keyword>
<dbReference type="SUPFAM" id="SSF53474">
    <property type="entry name" value="alpha/beta-Hydrolases"/>
    <property type="match status" value="1"/>
</dbReference>
<dbReference type="OMA" id="LYASMNH"/>
<dbReference type="InterPro" id="IPR029058">
    <property type="entry name" value="AB_hydrolase_fold"/>
</dbReference>
<sequence>MRDRRKRIITRTCICKIAMLIVEINLTRKYYFFSGDLYFSLSNTSLTLLKHGNLQDDSILVDLAYALTREGVSAFRFDFAGNGESEGQFQYGNYRREADDLHSVVSYFTEQEYNIIGLVGHSKGGNAVLLYASMNHDIPVIVNISGRFALERGIDGRLGKNFMQRIKKDGYIDVRNRKGEFEYQVTEESLKDRLSTDTLLSSRSISKCCRSQSKATITHLYLSMSRKEILKDFFFVLICRILTIHGSKDEIVPVEDALMFAANIPNHELHIIAEANHRYTGHEKELKALVLDFIKSQPNFSSSLRPKL</sequence>
<dbReference type="Proteomes" id="UP000006591">
    <property type="component" value="Chromosome 5"/>
</dbReference>
<reference evidence="2" key="2">
    <citation type="submission" date="2018-04" db="EMBL/GenBank/DDBJ databases">
        <title>OnivRS2 (Oryza nivara Reference Sequence Version 2).</title>
        <authorList>
            <person name="Zhang J."/>
            <person name="Kudrna D."/>
            <person name="Lee S."/>
            <person name="Talag J."/>
            <person name="Rajasekar S."/>
            <person name="Welchert J."/>
            <person name="Hsing Y.-I."/>
            <person name="Wing R.A."/>
        </authorList>
    </citation>
    <scope>NUCLEOTIDE SEQUENCE [LARGE SCALE GENOMIC DNA]</scope>
    <source>
        <strain evidence="2">SL10</strain>
    </source>
</reference>
<dbReference type="eggNOG" id="KOG4667">
    <property type="taxonomic scope" value="Eukaryota"/>
</dbReference>